<keyword evidence="2" id="KW-0560">Oxidoreductase</keyword>
<dbReference type="KEGG" id="snk:CP967_04265"/>
<dbReference type="Proteomes" id="UP000326178">
    <property type="component" value="Chromosome"/>
</dbReference>
<evidence type="ECO:0000256" key="1">
    <source>
        <dbReference type="ARBA" id="ARBA00006484"/>
    </source>
</evidence>
<dbReference type="CDD" id="cd05233">
    <property type="entry name" value="SDR_c"/>
    <property type="match status" value="1"/>
</dbReference>
<accession>A0A5J6F6A9</accession>
<dbReference type="AlphaFoldDB" id="A0A5J6F6A9"/>
<name>A0A5J6F6A9_9ACTN</name>
<dbReference type="SUPFAM" id="SSF51735">
    <property type="entry name" value="NAD(P)-binding Rossmann-fold domains"/>
    <property type="match status" value="1"/>
</dbReference>
<keyword evidence="4" id="KW-1185">Reference proteome</keyword>
<dbReference type="RefSeq" id="WP_150486637.1">
    <property type="nucleotide sequence ID" value="NZ_BMUV01000007.1"/>
</dbReference>
<dbReference type="Gene3D" id="3.40.50.720">
    <property type="entry name" value="NAD(P)-binding Rossmann-like Domain"/>
    <property type="match status" value="1"/>
</dbReference>
<evidence type="ECO:0000256" key="2">
    <source>
        <dbReference type="ARBA" id="ARBA00023002"/>
    </source>
</evidence>
<dbReference type="PANTHER" id="PTHR42760">
    <property type="entry name" value="SHORT-CHAIN DEHYDROGENASES/REDUCTASES FAMILY MEMBER"/>
    <property type="match status" value="1"/>
</dbReference>
<gene>
    <name evidence="3" type="ORF">CP967_04265</name>
</gene>
<evidence type="ECO:0000313" key="3">
    <source>
        <dbReference type="EMBL" id="QEU71274.1"/>
    </source>
</evidence>
<dbReference type="GO" id="GO:0016616">
    <property type="term" value="F:oxidoreductase activity, acting on the CH-OH group of donors, NAD or NADP as acceptor"/>
    <property type="evidence" value="ECO:0007669"/>
    <property type="project" value="TreeGrafter"/>
</dbReference>
<evidence type="ECO:0000313" key="4">
    <source>
        <dbReference type="Proteomes" id="UP000326178"/>
    </source>
</evidence>
<dbReference type="FunFam" id="3.40.50.720:FF:000084">
    <property type="entry name" value="Short-chain dehydrogenase reductase"/>
    <property type="match status" value="1"/>
</dbReference>
<sequence>MSVLDRFRLDGGRALVTGASRGIGKAVAEALAEAGCDVAVAARTLPALRSTVAAVEERGRKAVALDGDLALPEVATGLVERAAAGLGGLDVVVLNAGVLPHGEDGAVLLEPLHRADPEDWNSVIAVNLSATAALAGAAHDHLVSSGRGSLILMSSIAGVASLPALEAYGAAKAAQLSLVRSLAVGWARQGVRVNAVCPGWTRTDMTAFATGYGALSDWLTSHVPLGRWATTDEIAGATLFLASPAASYVSGHALFVDGGITVPEIGLGGFPKPASPLAGG</sequence>
<dbReference type="OrthoDB" id="517007at2"/>
<dbReference type="InterPro" id="IPR036291">
    <property type="entry name" value="NAD(P)-bd_dom_sf"/>
</dbReference>
<comment type="similarity">
    <text evidence="1">Belongs to the short-chain dehydrogenases/reductases (SDR) family.</text>
</comment>
<dbReference type="InterPro" id="IPR002347">
    <property type="entry name" value="SDR_fam"/>
</dbReference>
<proteinExistence type="inferred from homology"/>
<dbReference type="PRINTS" id="PR00081">
    <property type="entry name" value="GDHRDH"/>
</dbReference>
<protein>
    <submittedName>
        <fullName evidence="3">SDR family oxidoreductase</fullName>
    </submittedName>
</protein>
<dbReference type="EMBL" id="CP023702">
    <property type="protein sequence ID" value="QEU71274.1"/>
    <property type="molecule type" value="Genomic_DNA"/>
</dbReference>
<reference evidence="3 4" key="1">
    <citation type="submission" date="2017-09" db="EMBL/GenBank/DDBJ databases">
        <authorList>
            <person name="Lee N."/>
            <person name="Cho B.-K."/>
        </authorList>
    </citation>
    <scope>NUCLEOTIDE SEQUENCE [LARGE SCALE GENOMIC DNA]</scope>
    <source>
        <strain evidence="3 4">ATCC 12769</strain>
    </source>
</reference>
<dbReference type="PRINTS" id="PR00080">
    <property type="entry name" value="SDRFAMILY"/>
</dbReference>
<dbReference type="Pfam" id="PF13561">
    <property type="entry name" value="adh_short_C2"/>
    <property type="match status" value="1"/>
</dbReference>
<organism evidence="3 4">
    <name type="scientific">Streptomyces nitrosporeus</name>
    <dbReference type="NCBI Taxonomy" id="28894"/>
    <lineage>
        <taxon>Bacteria</taxon>
        <taxon>Bacillati</taxon>
        <taxon>Actinomycetota</taxon>
        <taxon>Actinomycetes</taxon>
        <taxon>Kitasatosporales</taxon>
        <taxon>Streptomycetaceae</taxon>
        <taxon>Streptomyces</taxon>
    </lineage>
</organism>